<dbReference type="PaxDb" id="30732-ENSOMEP00000004318"/>
<dbReference type="PANTHER" id="PTHR10514">
    <property type="entry name" value="ANGIOTENSIN-CONVERTING ENZYME"/>
    <property type="match status" value="1"/>
</dbReference>
<dbReference type="AlphaFoldDB" id="A0A3B3BH02"/>
<evidence type="ECO:0000256" key="4">
    <source>
        <dbReference type="ARBA" id="ARBA00023157"/>
    </source>
</evidence>
<feature type="glycosylation site" description="N-linked (GlcNAc...) asparagine" evidence="6">
    <location>
        <position position="69"/>
    </location>
</feature>
<evidence type="ECO:0000313" key="9">
    <source>
        <dbReference type="Proteomes" id="UP000261560"/>
    </source>
</evidence>
<dbReference type="SUPFAM" id="SSF55486">
    <property type="entry name" value="Metalloproteases ('zincins'), catalytic domain"/>
    <property type="match status" value="1"/>
</dbReference>
<keyword evidence="4" id="KW-1015">Disulfide bond</keyword>
<evidence type="ECO:0000256" key="6">
    <source>
        <dbReference type="PIRSR" id="PIRSR601548-10"/>
    </source>
</evidence>
<dbReference type="STRING" id="30732.ENSOMEP00000004318"/>
<reference evidence="8" key="2">
    <citation type="submission" date="2025-09" db="UniProtKB">
        <authorList>
            <consortium name="Ensembl"/>
        </authorList>
    </citation>
    <scope>IDENTIFICATION</scope>
</reference>
<comment type="cofactor">
    <cofactor evidence="1">
        <name>chloride</name>
        <dbReference type="ChEBI" id="CHEBI:17996"/>
    </cofactor>
</comment>
<evidence type="ECO:0000256" key="2">
    <source>
        <dbReference type="ARBA" id="ARBA00008139"/>
    </source>
</evidence>
<name>A0A3B3BH02_ORYME</name>
<feature type="chain" id="PRO_5017316803" evidence="7">
    <location>
        <begin position="27"/>
        <end position="189"/>
    </location>
</feature>
<sequence>IMAAGQKWLPWLITLWPLLLSSGALPAHWLPGEYENSSSDALRFLSDYNSTAEEVFSFAASASWNYNTNLTDYNSRLQVEALLEFDDFSEAWGVKAKTVFTEELIDSLPDPKDKVLIKNIKILGSANLQQNEREEKRWPNPETTTNCCSSGRLGTTRQDLLRRNSTPGLWSSATKPSELMVRTYRSILT</sequence>
<dbReference type="GO" id="GO:0006508">
    <property type="term" value="P:proteolysis"/>
    <property type="evidence" value="ECO:0007669"/>
    <property type="project" value="InterPro"/>
</dbReference>
<comment type="similarity">
    <text evidence="2">Belongs to the peptidase M2 family.</text>
</comment>
<organism evidence="8 9">
    <name type="scientific">Oryzias melastigma</name>
    <name type="common">Marine medaka</name>
    <dbReference type="NCBI Taxonomy" id="30732"/>
    <lineage>
        <taxon>Eukaryota</taxon>
        <taxon>Metazoa</taxon>
        <taxon>Chordata</taxon>
        <taxon>Craniata</taxon>
        <taxon>Vertebrata</taxon>
        <taxon>Euteleostomi</taxon>
        <taxon>Actinopterygii</taxon>
        <taxon>Neopterygii</taxon>
        <taxon>Teleostei</taxon>
        <taxon>Neoteleostei</taxon>
        <taxon>Acanthomorphata</taxon>
        <taxon>Ovalentaria</taxon>
        <taxon>Atherinomorphae</taxon>
        <taxon>Beloniformes</taxon>
        <taxon>Adrianichthyidae</taxon>
        <taxon>Oryziinae</taxon>
        <taxon>Oryzias</taxon>
    </lineage>
</organism>
<proteinExistence type="inferred from homology"/>
<feature type="signal peptide" evidence="7">
    <location>
        <begin position="1"/>
        <end position="26"/>
    </location>
</feature>
<dbReference type="GeneTree" id="ENSGT00940000163600"/>
<evidence type="ECO:0000256" key="7">
    <source>
        <dbReference type="SAM" id="SignalP"/>
    </source>
</evidence>
<dbReference type="Ensembl" id="ENSOMET00000009351.1">
    <property type="protein sequence ID" value="ENSOMEP00000004318.1"/>
    <property type="gene ID" value="ENSOMEG00000005262.1"/>
</dbReference>
<dbReference type="GO" id="GO:0008237">
    <property type="term" value="F:metallopeptidase activity"/>
    <property type="evidence" value="ECO:0007669"/>
    <property type="project" value="InterPro"/>
</dbReference>
<keyword evidence="5 6" id="KW-0325">Glycoprotein</keyword>
<evidence type="ECO:0000256" key="5">
    <source>
        <dbReference type="ARBA" id="ARBA00023180"/>
    </source>
</evidence>
<dbReference type="InterPro" id="IPR001548">
    <property type="entry name" value="Peptidase_M2"/>
</dbReference>
<dbReference type="Proteomes" id="UP000261560">
    <property type="component" value="Unplaced"/>
</dbReference>
<dbReference type="Pfam" id="PF01401">
    <property type="entry name" value="Peptidase_M2"/>
    <property type="match status" value="1"/>
</dbReference>
<dbReference type="GO" id="GO:0008241">
    <property type="term" value="F:peptidyl-dipeptidase activity"/>
    <property type="evidence" value="ECO:0007669"/>
    <property type="project" value="UniProtKB-EC"/>
</dbReference>
<dbReference type="PANTHER" id="PTHR10514:SF27">
    <property type="entry name" value="ANGIOTENSIN-CONVERTING ENZYME"/>
    <property type="match status" value="1"/>
</dbReference>
<evidence type="ECO:0000313" key="8">
    <source>
        <dbReference type="Ensembl" id="ENSOMEP00000004318.1"/>
    </source>
</evidence>
<evidence type="ECO:0000256" key="3">
    <source>
        <dbReference type="ARBA" id="ARBA00022729"/>
    </source>
</evidence>
<keyword evidence="9" id="KW-1185">Reference proteome</keyword>
<dbReference type="GO" id="GO:0005886">
    <property type="term" value="C:plasma membrane"/>
    <property type="evidence" value="ECO:0007669"/>
    <property type="project" value="TreeGrafter"/>
</dbReference>
<accession>A0A3B3BH02</accession>
<reference evidence="8" key="1">
    <citation type="submission" date="2025-08" db="UniProtKB">
        <authorList>
            <consortium name="Ensembl"/>
        </authorList>
    </citation>
    <scope>IDENTIFICATION</scope>
</reference>
<keyword evidence="3 7" id="KW-0732">Signal</keyword>
<protein>
    <submittedName>
        <fullName evidence="8">Uncharacterized protein</fullName>
    </submittedName>
</protein>
<evidence type="ECO:0000256" key="1">
    <source>
        <dbReference type="ARBA" id="ARBA00001923"/>
    </source>
</evidence>
<dbReference type="OMA" id="PETTTNC"/>